<feature type="domain" description="Teneurin-like YD-shell" evidence="2">
    <location>
        <begin position="98"/>
        <end position="229"/>
    </location>
</feature>
<dbReference type="NCBIfam" id="TIGR01643">
    <property type="entry name" value="YD_repeat_2x"/>
    <property type="match status" value="4"/>
</dbReference>
<dbReference type="Gene3D" id="2.180.10.10">
    <property type="entry name" value="RHS repeat-associated core"/>
    <property type="match status" value="1"/>
</dbReference>
<dbReference type="InterPro" id="IPR056823">
    <property type="entry name" value="TEN-like_YD-shell"/>
</dbReference>
<dbReference type="RefSeq" id="WP_081896708.1">
    <property type="nucleotide sequence ID" value="NZ_CABVQD010000006.1"/>
</dbReference>
<protein>
    <submittedName>
        <fullName evidence="3">RHS protein</fullName>
    </submittedName>
</protein>
<reference evidence="3 4" key="1">
    <citation type="submission" date="2019-09" db="EMBL/GenBank/DDBJ databases">
        <authorList>
            <person name="Depoorter E."/>
        </authorList>
    </citation>
    <scope>NUCLEOTIDE SEQUENCE [LARGE SCALE GENOMIC DNA]</scope>
    <source>
        <strain evidence="3">LMG 30113</strain>
    </source>
</reference>
<dbReference type="Pfam" id="PF05593">
    <property type="entry name" value="RHS_repeat"/>
    <property type="match status" value="1"/>
</dbReference>
<dbReference type="InterPro" id="IPR006530">
    <property type="entry name" value="YD"/>
</dbReference>
<name>A0A6J5DZI7_9BURK</name>
<sequence>MTRDTAGFATEYHRDERGLVHTIRDARGGYKFLEWNGRAKLTSYTDCSGKVTRFAYDARGALARVTDAMGQSTVYETDAMGRVTGIGTADGARQMSRYDAAGRLVEVVDANQRSTRYELNPRGLLIARTDAADRVVRFGYDDAFRLASLTNESRETYRFRYDRRDLLVEEIGLDGSTRAYEYDVRGLGVAVHEGNRQTTFERDAIGQLAAKQGTRERCEYRYDKAGRIAAGELYALTSRNPSLKNRVTLKYSASVGMGTAGAERRLLQQRAVSGW</sequence>
<evidence type="ECO:0000256" key="1">
    <source>
        <dbReference type="ARBA" id="ARBA00022737"/>
    </source>
</evidence>
<accession>A0A6J5DZI7</accession>
<dbReference type="InterPro" id="IPR050708">
    <property type="entry name" value="T6SS_VgrG/RHS"/>
</dbReference>
<dbReference type="AlphaFoldDB" id="A0A6J5DZI7"/>
<dbReference type="EMBL" id="CABVQD010000006">
    <property type="protein sequence ID" value="VWB55490.1"/>
    <property type="molecule type" value="Genomic_DNA"/>
</dbReference>
<gene>
    <name evidence="3" type="ORF">BPA30113_02425</name>
</gene>
<evidence type="ECO:0000313" key="3">
    <source>
        <dbReference type="EMBL" id="VWB55490.1"/>
    </source>
</evidence>
<organism evidence="3 4">
    <name type="scientific">Burkholderia paludis</name>
    <dbReference type="NCBI Taxonomy" id="1506587"/>
    <lineage>
        <taxon>Bacteria</taxon>
        <taxon>Pseudomonadati</taxon>
        <taxon>Pseudomonadota</taxon>
        <taxon>Betaproteobacteria</taxon>
        <taxon>Burkholderiales</taxon>
        <taxon>Burkholderiaceae</taxon>
        <taxon>Burkholderia</taxon>
        <taxon>Burkholderia cepacia complex</taxon>
    </lineage>
</organism>
<evidence type="ECO:0000259" key="2">
    <source>
        <dbReference type="Pfam" id="PF25023"/>
    </source>
</evidence>
<proteinExistence type="predicted"/>
<dbReference type="Pfam" id="PF25023">
    <property type="entry name" value="TEN_YD-shell"/>
    <property type="match status" value="1"/>
</dbReference>
<keyword evidence="4" id="KW-1185">Reference proteome</keyword>
<dbReference type="PANTHER" id="PTHR32305">
    <property type="match status" value="1"/>
</dbReference>
<dbReference type="InterPro" id="IPR031325">
    <property type="entry name" value="RHS_repeat"/>
</dbReference>
<keyword evidence="1" id="KW-0677">Repeat</keyword>
<dbReference type="PANTHER" id="PTHR32305:SF15">
    <property type="entry name" value="PROTEIN RHSA-RELATED"/>
    <property type="match status" value="1"/>
</dbReference>
<evidence type="ECO:0000313" key="4">
    <source>
        <dbReference type="Proteomes" id="UP000494330"/>
    </source>
</evidence>
<dbReference type="Proteomes" id="UP000494330">
    <property type="component" value="Unassembled WGS sequence"/>
</dbReference>